<dbReference type="PANTHER" id="PTHR33112:SF12">
    <property type="entry name" value="HETEROKARYON INCOMPATIBILITY DOMAIN-CONTAINING PROTEIN"/>
    <property type="match status" value="1"/>
</dbReference>
<feature type="region of interest" description="Disordered" evidence="1">
    <location>
        <begin position="158"/>
        <end position="219"/>
    </location>
</feature>
<feature type="domain" description="Heterokaryon incompatibility" evidence="2">
    <location>
        <begin position="613"/>
        <end position="770"/>
    </location>
</feature>
<dbReference type="Pfam" id="PF06985">
    <property type="entry name" value="HET"/>
    <property type="match status" value="1"/>
</dbReference>
<dbReference type="RefSeq" id="XP_024730228.1">
    <property type="nucleotide sequence ID" value="XM_024878588.1"/>
</dbReference>
<evidence type="ECO:0000313" key="3">
    <source>
        <dbReference type="EMBL" id="PMD53324.1"/>
    </source>
</evidence>
<dbReference type="PANTHER" id="PTHR33112">
    <property type="entry name" value="DOMAIN PROTEIN, PUTATIVE-RELATED"/>
    <property type="match status" value="1"/>
</dbReference>
<dbReference type="GeneID" id="36586665"/>
<feature type="compositionally biased region" description="Basic residues" evidence="1">
    <location>
        <begin position="893"/>
        <end position="903"/>
    </location>
</feature>
<feature type="compositionally biased region" description="Low complexity" evidence="1">
    <location>
        <begin position="158"/>
        <end position="169"/>
    </location>
</feature>
<name>A0A2J6SRC4_9HELO</name>
<keyword evidence="4" id="KW-1185">Reference proteome</keyword>
<feature type="region of interest" description="Disordered" evidence="1">
    <location>
        <begin position="28"/>
        <end position="68"/>
    </location>
</feature>
<dbReference type="EMBL" id="KZ613887">
    <property type="protein sequence ID" value="PMD53324.1"/>
    <property type="molecule type" value="Genomic_DNA"/>
</dbReference>
<reference evidence="3 4" key="1">
    <citation type="submission" date="2016-04" db="EMBL/GenBank/DDBJ databases">
        <title>A degradative enzymes factory behind the ericoid mycorrhizal symbiosis.</title>
        <authorList>
            <consortium name="DOE Joint Genome Institute"/>
            <person name="Martino E."/>
            <person name="Morin E."/>
            <person name="Grelet G."/>
            <person name="Kuo A."/>
            <person name="Kohler A."/>
            <person name="Daghino S."/>
            <person name="Barry K."/>
            <person name="Choi C."/>
            <person name="Cichocki N."/>
            <person name="Clum A."/>
            <person name="Copeland A."/>
            <person name="Hainaut M."/>
            <person name="Haridas S."/>
            <person name="Labutti K."/>
            <person name="Lindquist E."/>
            <person name="Lipzen A."/>
            <person name="Khouja H.-R."/>
            <person name="Murat C."/>
            <person name="Ohm R."/>
            <person name="Olson A."/>
            <person name="Spatafora J."/>
            <person name="Veneault-Fourrey C."/>
            <person name="Henrissat B."/>
            <person name="Grigoriev I."/>
            <person name="Martin F."/>
            <person name="Perotto S."/>
        </authorList>
    </citation>
    <scope>NUCLEOTIDE SEQUENCE [LARGE SCALE GENOMIC DNA]</scope>
    <source>
        <strain evidence="3 4">E</strain>
    </source>
</reference>
<feature type="region of interest" description="Disordered" evidence="1">
    <location>
        <begin position="893"/>
        <end position="913"/>
    </location>
</feature>
<evidence type="ECO:0000256" key="1">
    <source>
        <dbReference type="SAM" id="MobiDB-lite"/>
    </source>
</evidence>
<organism evidence="3 4">
    <name type="scientific">Hyaloscypha bicolor E</name>
    <dbReference type="NCBI Taxonomy" id="1095630"/>
    <lineage>
        <taxon>Eukaryota</taxon>
        <taxon>Fungi</taxon>
        <taxon>Dikarya</taxon>
        <taxon>Ascomycota</taxon>
        <taxon>Pezizomycotina</taxon>
        <taxon>Leotiomycetes</taxon>
        <taxon>Helotiales</taxon>
        <taxon>Hyaloscyphaceae</taxon>
        <taxon>Hyaloscypha</taxon>
        <taxon>Hyaloscypha bicolor</taxon>
    </lineage>
</organism>
<dbReference type="Proteomes" id="UP000235371">
    <property type="component" value="Unassembled WGS sequence"/>
</dbReference>
<dbReference type="OrthoDB" id="5135333at2759"/>
<dbReference type="InParanoid" id="A0A2J6SRC4"/>
<feature type="compositionally biased region" description="Polar residues" evidence="1">
    <location>
        <begin position="290"/>
        <end position="309"/>
    </location>
</feature>
<sequence>MHPLQLRQETASSIPVLQSYIPRISTSIMELDRGGDGDGGARSKQSPGDREMPSVEESEDRMDDGRSAQKGCARCTADGLECTKEGEGDCVRCKNLGQICASERVPPNKSSKPRVLNRYKCDSCRQSKQACTPAEREWNDTLQVKCHRCLQKGLSCSKPSPKSRFSPSRTLETHTTKAVTGQNQPFQIILPPPPLGSPSISSDLPPAKKRGRPSKADVERRQVELVAKGDILPAVDYQPPAENISRPTDAASQIQIPPGASVKRTRTLTGGAEDDRRIRPFSQLVEKGKSSSTTEFPEPNSTRNISHPENATLPIQHLSPANPGSPLRNSNLPLEIEATSPPKTQAGPDSQIVKKLRARANWFRVAEIIKKDNQIKNIAKYLSEIAWGASRVLCGICASMNLTADKFVVNQDPILKVADTSPLSKARYVEGYQNLGPQSIRGKLKLGMLTEIQKRSYKCPFCKLVLYAAQEQAEFDLSDGRSHPNLACFASWQLDGHEIDNNNSETMARTRRIRLRWSNTDIQDSYIVLVAGPEAGYKRNLFLGRELKFESDGSPIDVLPLVKGWIDVCHSHHNHNCGNYGDASVEDMRLRPYFGVVDVQDMKLTSLPRDSIYVALSYTWGKAAVFATTKAHIKSLQEPNGVLKYMDHIPRAVKEAIELVRYLGLRYIWVDSLCIVQDSRDSLWLNLNMMDQIYGNSHFTLCAADNPDATAGLVALHRSMRNAEEKIQVPQRLKQRIEEYAPGVRLMVSQLTEIYVQKTRWSTRGWTFQERVLSTRCLIFAQGQVFFQCRSTAMSEGIWSDSPAAGWSIELSKSPQQMLSSLDERPLQTYAKVVEKYTACKLDSLHTNDILAAFSGICNVLSKGMDAHFVYGMPDVYFDWALLWDPRQHPARRLPHKKHRKRDSKAEKMKQESLSPSWTWSGSSFPSWSWSGWLGTMHYPHTVCPLYHYEMNEWFLRRTWIIWYIRDSRGRLRLVRKPPSASNTAETSVGTGSRDMYGRVKRYPHKDGTEFQKTLPDFPYTIEKADSEGKHDPLHYDLKFLQFWTWSAHFYLSHDDNNKAKLGHGLCRFDILDNKGDWCGSIVLRYDWNARIKKEPAHKFIAISDAMNFSPDEYGTWNFYLPKERELSAWDLFYVYLIVEDDEGIAQRAGLGKVFKEAFSHSCGGEKEWSEFILG</sequence>
<evidence type="ECO:0000259" key="2">
    <source>
        <dbReference type="Pfam" id="PF06985"/>
    </source>
</evidence>
<evidence type="ECO:0000313" key="4">
    <source>
        <dbReference type="Proteomes" id="UP000235371"/>
    </source>
</evidence>
<accession>A0A2J6SRC4</accession>
<feature type="region of interest" description="Disordered" evidence="1">
    <location>
        <begin position="238"/>
        <end position="349"/>
    </location>
</feature>
<feature type="compositionally biased region" description="Basic and acidic residues" evidence="1">
    <location>
        <begin position="30"/>
        <end position="53"/>
    </location>
</feature>
<dbReference type="InterPro" id="IPR010730">
    <property type="entry name" value="HET"/>
</dbReference>
<gene>
    <name evidence="3" type="ORF">K444DRAFT_599732</name>
</gene>
<protein>
    <submittedName>
        <fullName evidence="3">HET-domain-containing protein</fullName>
    </submittedName>
</protein>
<dbReference type="AlphaFoldDB" id="A0A2J6SRC4"/>
<proteinExistence type="predicted"/>